<reference evidence="2 3" key="1">
    <citation type="submission" date="2014-03" db="EMBL/GenBank/DDBJ databases">
        <title>Genomics of Bifidobacteria.</title>
        <authorList>
            <person name="Ventura M."/>
            <person name="Milani C."/>
            <person name="Lugli G.A."/>
        </authorList>
    </citation>
    <scope>NUCLEOTIDE SEQUENCE [LARGE SCALE GENOMIC DNA]</scope>
    <source>
        <strain evidence="2 3">DSM 23968</strain>
    </source>
</reference>
<organism evidence="2 3">
    <name type="scientific">Bifidobacterium stellenboschense</name>
    <dbReference type="NCBI Taxonomy" id="762211"/>
    <lineage>
        <taxon>Bacteria</taxon>
        <taxon>Bacillati</taxon>
        <taxon>Actinomycetota</taxon>
        <taxon>Actinomycetes</taxon>
        <taxon>Bifidobacteriales</taxon>
        <taxon>Bifidobacteriaceae</taxon>
        <taxon>Bifidobacterium</taxon>
    </lineage>
</organism>
<evidence type="ECO:0000313" key="3">
    <source>
        <dbReference type="Proteomes" id="UP000029004"/>
    </source>
</evidence>
<dbReference type="Pfam" id="PF11187">
    <property type="entry name" value="Mbeg1-like"/>
    <property type="match status" value="1"/>
</dbReference>
<dbReference type="OrthoDB" id="9769481at2"/>
<name>A0A087DWW4_9BIFI</name>
<evidence type="ECO:0008006" key="4">
    <source>
        <dbReference type="Google" id="ProtNLM"/>
    </source>
</evidence>
<dbReference type="STRING" id="762211.BSTEL_1065"/>
<accession>A0A087DWW4</accession>
<dbReference type="EMBL" id="JGZP01000005">
    <property type="protein sequence ID" value="KFJ00015.1"/>
    <property type="molecule type" value="Genomic_DNA"/>
</dbReference>
<comment type="caution">
    <text evidence="2">The sequence shown here is derived from an EMBL/GenBank/DDBJ whole genome shotgun (WGS) entry which is preliminary data.</text>
</comment>
<keyword evidence="3" id="KW-1185">Reference proteome</keyword>
<feature type="region of interest" description="Disordered" evidence="1">
    <location>
        <begin position="62"/>
        <end position="84"/>
    </location>
</feature>
<dbReference type="AlphaFoldDB" id="A0A087DWW4"/>
<proteinExistence type="predicted"/>
<dbReference type="SUPFAM" id="SSF53474">
    <property type="entry name" value="alpha/beta-Hydrolases"/>
    <property type="match status" value="1"/>
</dbReference>
<dbReference type="Proteomes" id="UP000029004">
    <property type="component" value="Unassembled WGS sequence"/>
</dbReference>
<gene>
    <name evidence="2" type="ORF">BSTEL_1065</name>
</gene>
<protein>
    <recommendedName>
        <fullName evidence="4">DUF2974 domain-containing protein</fullName>
    </recommendedName>
</protein>
<evidence type="ECO:0000256" key="1">
    <source>
        <dbReference type="SAM" id="MobiDB-lite"/>
    </source>
</evidence>
<dbReference type="InterPro" id="IPR024499">
    <property type="entry name" value="Mbeg1-like"/>
</dbReference>
<dbReference type="eggNOG" id="COG2267">
    <property type="taxonomic scope" value="Bacteria"/>
</dbReference>
<feature type="compositionally biased region" description="Polar residues" evidence="1">
    <location>
        <begin position="71"/>
        <end position="84"/>
    </location>
</feature>
<dbReference type="InterPro" id="IPR029058">
    <property type="entry name" value="AB_hydrolase_fold"/>
</dbReference>
<dbReference type="RefSeq" id="WP_034526625.1">
    <property type="nucleotide sequence ID" value="NZ_JGZP01000005.1"/>
</dbReference>
<sequence length="500" mass="55566">MIMAVDARDLAVLTHLTYLDPGNSFINDKDLGLDSPWSSKNINNSIGKPLSKILIGYDSSLKRKGDDSDAGRTTGSEWARSVSNARTDPDLKRLILVDAMGNGTTGSMALTFRDPTTGATYVIFKGTGEGEWEDNLAGTHEMDTDGQREAADYVRRIHEKYPGKLVVAGHSKGGNKAMYSTVATGVVDECYSFDGQGFGRNFLDFYKKEIERYRNRIHAYNLDNDFVSPLMQSIAGDIHYVKGNRIGMDFGKLHSLAAFFDKDMKISETEQGVIGKEIGRFTDHVLNTVSDENMVRLSGYIGVLASLMLSKGMSFTDAIAEAERRYPGGTVLLVAALSTYDRLDEFMAAIGRVFGPTGSRTAGSAMKALQIAANTYIASGKKNVSVDFYAGSQDVRDFSEETERKLLGIIDDIDGEKWWDVTKWDVGYRFENWTGHLTIGNYRNDMQQYWRKQMDIKGTKAEDIKSIFSKAREREKQYAAEVRRQAEAIRNAAGQLDAIL</sequence>
<evidence type="ECO:0000313" key="2">
    <source>
        <dbReference type="EMBL" id="KFJ00015.1"/>
    </source>
</evidence>